<dbReference type="EMBL" id="MFJE01000005">
    <property type="protein sequence ID" value="OGG15175.1"/>
    <property type="molecule type" value="Genomic_DNA"/>
</dbReference>
<evidence type="ECO:0000313" key="7">
    <source>
        <dbReference type="Proteomes" id="UP000177383"/>
    </source>
</evidence>
<dbReference type="PANTHER" id="PTHR13504">
    <property type="entry name" value="FIDO DOMAIN-CONTAINING PROTEIN DDB_G0283145"/>
    <property type="match status" value="1"/>
</dbReference>
<evidence type="ECO:0000256" key="2">
    <source>
        <dbReference type="ARBA" id="ARBA00023163"/>
    </source>
</evidence>
<dbReference type="Proteomes" id="UP000177383">
    <property type="component" value="Unassembled WGS sequence"/>
</dbReference>
<dbReference type="GO" id="GO:0005524">
    <property type="term" value="F:ATP binding"/>
    <property type="evidence" value="ECO:0007669"/>
    <property type="project" value="UniProtKB-KW"/>
</dbReference>
<feature type="binding site" evidence="4">
    <location>
        <begin position="169"/>
        <end position="176"/>
    </location>
    <ligand>
        <name>ATP</name>
        <dbReference type="ChEBI" id="CHEBI:30616"/>
    </ligand>
</feature>
<dbReference type="InterPro" id="IPR036597">
    <property type="entry name" value="Fido-like_dom_sf"/>
</dbReference>
<dbReference type="Pfam" id="PF02661">
    <property type="entry name" value="Fic"/>
    <property type="match status" value="1"/>
</dbReference>
<dbReference type="PROSITE" id="PS51459">
    <property type="entry name" value="FIDO"/>
    <property type="match status" value="1"/>
</dbReference>
<dbReference type="InterPro" id="IPR040198">
    <property type="entry name" value="Fido_containing"/>
</dbReference>
<name>A0A1F5ZS65_9BACT</name>
<keyword evidence="4" id="KW-0067">ATP-binding</keyword>
<dbReference type="GO" id="GO:0003700">
    <property type="term" value="F:DNA-binding transcription factor activity"/>
    <property type="evidence" value="ECO:0007669"/>
    <property type="project" value="InterPro"/>
</dbReference>
<protein>
    <recommendedName>
        <fullName evidence="5">Fido domain-containing protein</fullName>
    </recommendedName>
</protein>
<keyword evidence="4" id="KW-0547">Nucleotide-binding</keyword>
<evidence type="ECO:0000256" key="1">
    <source>
        <dbReference type="ARBA" id="ARBA00023015"/>
    </source>
</evidence>
<dbReference type="SUPFAM" id="SSF46785">
    <property type="entry name" value="Winged helix' DNA-binding domain"/>
    <property type="match status" value="1"/>
</dbReference>
<comment type="caution">
    <text evidence="6">The sequence shown here is derived from an EMBL/GenBank/DDBJ whole genome shotgun (WGS) entry which is preliminary data.</text>
</comment>
<keyword evidence="1" id="KW-0805">Transcription regulation</keyword>
<evidence type="ECO:0000256" key="3">
    <source>
        <dbReference type="PIRSR" id="PIRSR640198-1"/>
    </source>
</evidence>
<dbReference type="Gene3D" id="1.10.10.10">
    <property type="entry name" value="Winged helix-like DNA-binding domain superfamily/Winged helix DNA-binding domain"/>
    <property type="match status" value="1"/>
</dbReference>
<dbReference type="InterPro" id="IPR003812">
    <property type="entry name" value="Fido"/>
</dbReference>
<reference evidence="6 7" key="1">
    <citation type="journal article" date="2016" name="Nat. Commun.">
        <title>Thousands of microbial genomes shed light on interconnected biogeochemical processes in an aquifer system.</title>
        <authorList>
            <person name="Anantharaman K."/>
            <person name="Brown C.T."/>
            <person name="Hug L.A."/>
            <person name="Sharon I."/>
            <person name="Castelle C.J."/>
            <person name="Probst A.J."/>
            <person name="Thomas B.C."/>
            <person name="Singh A."/>
            <person name="Wilkins M.J."/>
            <person name="Karaoz U."/>
            <person name="Brodie E.L."/>
            <person name="Williams K.H."/>
            <person name="Hubbard S.S."/>
            <person name="Banfield J.F."/>
        </authorList>
    </citation>
    <scope>NUCLEOTIDE SEQUENCE [LARGE SCALE GENOMIC DNA]</scope>
</reference>
<evidence type="ECO:0000313" key="6">
    <source>
        <dbReference type="EMBL" id="OGG15175.1"/>
    </source>
</evidence>
<dbReference type="InterPro" id="IPR001034">
    <property type="entry name" value="DeoR_HTH"/>
</dbReference>
<dbReference type="STRING" id="1798375.A2773_04785"/>
<gene>
    <name evidence="6" type="ORF">A2773_04785</name>
</gene>
<dbReference type="Pfam" id="PF08220">
    <property type="entry name" value="HTH_DeoR"/>
    <property type="match status" value="1"/>
</dbReference>
<feature type="active site" evidence="3">
    <location>
        <position position="165"/>
    </location>
</feature>
<evidence type="ECO:0000259" key="5">
    <source>
        <dbReference type="PROSITE" id="PS51459"/>
    </source>
</evidence>
<dbReference type="InterPro" id="IPR036388">
    <property type="entry name" value="WH-like_DNA-bd_sf"/>
</dbReference>
<evidence type="ECO:0000256" key="4">
    <source>
        <dbReference type="PIRSR" id="PIRSR640198-2"/>
    </source>
</evidence>
<keyword evidence="2" id="KW-0804">Transcription</keyword>
<feature type="domain" description="Fido" evidence="5">
    <location>
        <begin position="84"/>
        <end position="227"/>
    </location>
</feature>
<proteinExistence type="predicted"/>
<dbReference type="AlphaFoldDB" id="A0A1F5ZS65"/>
<accession>A0A1F5ZS65</accession>
<dbReference type="PANTHER" id="PTHR13504:SF38">
    <property type="entry name" value="FIDO DOMAIN-CONTAINING PROTEIN"/>
    <property type="match status" value="1"/>
</dbReference>
<dbReference type="SUPFAM" id="SSF140931">
    <property type="entry name" value="Fic-like"/>
    <property type="match status" value="1"/>
</dbReference>
<dbReference type="InterPro" id="IPR036390">
    <property type="entry name" value="WH_DNA-bd_sf"/>
</dbReference>
<organism evidence="6 7">
    <name type="scientific">Candidatus Gottesmanbacteria bacterium RIFCSPHIGHO2_01_FULL_39_10</name>
    <dbReference type="NCBI Taxonomy" id="1798375"/>
    <lineage>
        <taxon>Bacteria</taxon>
        <taxon>Candidatus Gottesmaniibacteriota</taxon>
    </lineage>
</organism>
<dbReference type="Gene3D" id="1.10.3290.10">
    <property type="entry name" value="Fido-like domain"/>
    <property type="match status" value="1"/>
</dbReference>
<feature type="binding site" evidence="4">
    <location>
        <begin position="207"/>
        <end position="208"/>
    </location>
    <ligand>
        <name>ATP</name>
        <dbReference type="ChEBI" id="CHEBI:30616"/>
    </ligand>
</feature>
<sequence length="314" mass="36726">MEIIAKIEANRIFFHSIPILPQIKEKIQRISLLKSSLYSARIEGNPLTIEEVDTSQNRQKKREVFNILSAIKFIDKGVGNKKLLSQKDILNLHRLVLKDLSPEAGYLRREMGAIFNRAGIAVYVSPPPSQISALLDDLLSFINSDKEKFPIITAFIAHLVFEKIHPFIDGNGRVGRLLIFNVFMIKNWSFNINIALEEYLDKHKEEYYYHLDIGLKRPEDYLLYMLDAFWQQTEKIKDQIREESEKNKKIILPPRQEEIYFIISDHKMVSFDIIKRRFLKVPGRTIRYDLKKLQEKGLIRKVGSTKGTFYRLAS</sequence>